<dbReference type="PANTHER" id="PTHR12526">
    <property type="entry name" value="GLYCOSYLTRANSFERASE"/>
    <property type="match status" value="1"/>
</dbReference>
<keyword evidence="1" id="KW-0328">Glycosyltransferase</keyword>
<keyword evidence="5" id="KW-1185">Reference proteome</keyword>
<dbReference type="AlphaFoldDB" id="A0A1Y6B8I9"/>
<protein>
    <submittedName>
        <fullName evidence="4">Glycosyltransferase involved in cell wall bisynthesis</fullName>
    </submittedName>
</protein>
<dbReference type="EMBL" id="FWZX01000002">
    <property type="protein sequence ID" value="SME98371.1"/>
    <property type="molecule type" value="Genomic_DNA"/>
</dbReference>
<proteinExistence type="predicted"/>
<dbReference type="SUPFAM" id="SSF53756">
    <property type="entry name" value="UDP-Glycosyltransferase/glycogen phosphorylase"/>
    <property type="match status" value="1"/>
</dbReference>
<evidence type="ECO:0000313" key="5">
    <source>
        <dbReference type="Proteomes" id="UP000192917"/>
    </source>
</evidence>
<dbReference type="Pfam" id="PF13692">
    <property type="entry name" value="Glyco_trans_1_4"/>
    <property type="match status" value="1"/>
</dbReference>
<feature type="domain" description="Glycosyltransferase subfamily 4-like N-terminal" evidence="3">
    <location>
        <begin position="14"/>
        <end position="178"/>
    </location>
</feature>
<reference evidence="4 5" key="1">
    <citation type="submission" date="2017-04" db="EMBL/GenBank/DDBJ databases">
        <authorList>
            <person name="Afonso C.L."/>
            <person name="Miller P.J."/>
            <person name="Scott M.A."/>
            <person name="Spackman E."/>
            <person name="Goraichik I."/>
            <person name="Dimitrov K.M."/>
            <person name="Suarez D.L."/>
            <person name="Swayne D.E."/>
        </authorList>
    </citation>
    <scope>NUCLEOTIDE SEQUENCE [LARGE SCALE GENOMIC DNA]</scope>
    <source>
        <strain evidence="4 5">USBA 355</strain>
    </source>
</reference>
<evidence type="ECO:0000259" key="3">
    <source>
        <dbReference type="Pfam" id="PF13439"/>
    </source>
</evidence>
<evidence type="ECO:0000256" key="2">
    <source>
        <dbReference type="ARBA" id="ARBA00022679"/>
    </source>
</evidence>
<dbReference type="STRING" id="560819.SAMN05428998_102166"/>
<sequence length="378" mass="41315">MTPRLLLWHWNRKGGGPRYTWELARALKARDDVEVAVSYSRQSDYAEAMRALELPSFEVDTYESARGYAAGFLRLPLLRRRFAAFLRAQQTDLVVSTMSHLWSPFVAPALKRAGVPYCLVAHDAEPHPGESSRLRRWTLARDLAQADALIALTHHVAGQLQRLYPDMPPERTAVIPHGSFSFGDAPHAPRALPQNRAVELLFFGRLLEYKGLDILAEAYKLLRRRYGTRVRLTVAGRGDEAVYGPMLRNLPGLHWESRWIGEDEIAGMLAEADILLLPYREASQSGALAAAEYAALPAVATPVGGLAEEIADYGSGTVAEAVTGPAFAQAVMALLESPARYARASAAAAETAAGPKSWDTLAGLYVGFAQQLLEGAPE</sequence>
<dbReference type="Pfam" id="PF13439">
    <property type="entry name" value="Glyco_transf_4"/>
    <property type="match status" value="1"/>
</dbReference>
<dbReference type="RefSeq" id="WP_085121239.1">
    <property type="nucleotide sequence ID" value="NZ_FWZX01000002.1"/>
</dbReference>
<evidence type="ECO:0000313" key="4">
    <source>
        <dbReference type="EMBL" id="SME98371.1"/>
    </source>
</evidence>
<gene>
    <name evidence="4" type="ORF">SAMN05428998_102166</name>
</gene>
<name>A0A1Y6B8I9_9PROT</name>
<organism evidence="4 5">
    <name type="scientific">Tistlia consotensis USBA 355</name>
    <dbReference type="NCBI Taxonomy" id="560819"/>
    <lineage>
        <taxon>Bacteria</taxon>
        <taxon>Pseudomonadati</taxon>
        <taxon>Pseudomonadota</taxon>
        <taxon>Alphaproteobacteria</taxon>
        <taxon>Rhodospirillales</taxon>
        <taxon>Rhodovibrionaceae</taxon>
        <taxon>Tistlia</taxon>
    </lineage>
</organism>
<keyword evidence="2 4" id="KW-0808">Transferase</keyword>
<evidence type="ECO:0000256" key="1">
    <source>
        <dbReference type="ARBA" id="ARBA00022676"/>
    </source>
</evidence>
<dbReference type="Proteomes" id="UP000192917">
    <property type="component" value="Unassembled WGS sequence"/>
</dbReference>
<dbReference type="InterPro" id="IPR028098">
    <property type="entry name" value="Glyco_trans_4-like_N"/>
</dbReference>
<dbReference type="CDD" id="cd03801">
    <property type="entry name" value="GT4_PimA-like"/>
    <property type="match status" value="1"/>
</dbReference>
<dbReference type="GO" id="GO:0016757">
    <property type="term" value="F:glycosyltransferase activity"/>
    <property type="evidence" value="ECO:0007669"/>
    <property type="project" value="UniProtKB-KW"/>
</dbReference>
<dbReference type="PANTHER" id="PTHR12526:SF510">
    <property type="entry name" value="D-INOSITOL 3-PHOSPHATE GLYCOSYLTRANSFERASE"/>
    <property type="match status" value="1"/>
</dbReference>
<dbReference type="Gene3D" id="3.40.50.2000">
    <property type="entry name" value="Glycogen Phosphorylase B"/>
    <property type="match status" value="2"/>
</dbReference>
<accession>A0A1Y6B8I9</accession>